<accession>A0A2T9JXB4</accession>
<protein>
    <submittedName>
        <fullName evidence="3">Glycosyl transferase family 1</fullName>
    </submittedName>
</protein>
<dbReference type="Gene3D" id="3.40.50.2000">
    <property type="entry name" value="Glycogen Phosphorylase B"/>
    <property type="match status" value="2"/>
</dbReference>
<evidence type="ECO:0000259" key="1">
    <source>
        <dbReference type="Pfam" id="PF00534"/>
    </source>
</evidence>
<dbReference type="InterPro" id="IPR001296">
    <property type="entry name" value="Glyco_trans_1"/>
</dbReference>
<evidence type="ECO:0000259" key="2">
    <source>
        <dbReference type="Pfam" id="PF12000"/>
    </source>
</evidence>
<dbReference type="Pfam" id="PF12000">
    <property type="entry name" value="Glyco_trans_4_3"/>
    <property type="match status" value="1"/>
</dbReference>
<feature type="domain" description="Glycosyl transferase family 1" evidence="1">
    <location>
        <begin position="198"/>
        <end position="366"/>
    </location>
</feature>
<dbReference type="InterPro" id="IPR022623">
    <property type="entry name" value="Glyco_trans_4"/>
</dbReference>
<dbReference type="AlphaFoldDB" id="A0A2T9JXB4"/>
<gene>
    <name evidence="3" type="ORF">DDF67_13310</name>
</gene>
<dbReference type="SUPFAM" id="SSF53756">
    <property type="entry name" value="UDP-Glycosyltransferase/glycogen phosphorylase"/>
    <property type="match status" value="1"/>
</dbReference>
<dbReference type="Pfam" id="PF00534">
    <property type="entry name" value="Glycos_transf_1"/>
    <property type="match status" value="1"/>
</dbReference>
<evidence type="ECO:0000313" key="4">
    <source>
        <dbReference type="Proteomes" id="UP000245073"/>
    </source>
</evidence>
<dbReference type="Proteomes" id="UP000245073">
    <property type="component" value="Unassembled WGS sequence"/>
</dbReference>
<reference evidence="3 4" key="1">
    <citation type="submission" date="2018-04" db="EMBL/GenBank/DDBJ databases">
        <title>The genome sequence of Caulobacter sp. 744.</title>
        <authorList>
            <person name="Gao J."/>
            <person name="Sun J."/>
        </authorList>
    </citation>
    <scope>NUCLEOTIDE SEQUENCE [LARGE SCALE GENOMIC DNA]</scope>
    <source>
        <strain evidence="3 4">774</strain>
    </source>
</reference>
<feature type="domain" description="Glycosyl transferase family 4" evidence="2">
    <location>
        <begin position="17"/>
        <end position="179"/>
    </location>
</feature>
<evidence type="ECO:0000313" key="3">
    <source>
        <dbReference type="EMBL" id="PVM88350.1"/>
    </source>
</evidence>
<organism evidence="3 4">
    <name type="scientific">Caulobacter endophyticus</name>
    <dbReference type="NCBI Taxonomy" id="2172652"/>
    <lineage>
        <taxon>Bacteria</taxon>
        <taxon>Pseudomonadati</taxon>
        <taxon>Pseudomonadota</taxon>
        <taxon>Alphaproteobacteria</taxon>
        <taxon>Caulobacterales</taxon>
        <taxon>Caulobacteraceae</taxon>
        <taxon>Caulobacter</taxon>
    </lineage>
</organism>
<dbReference type="EMBL" id="QDKQ01000048">
    <property type="protein sequence ID" value="PVM88350.1"/>
    <property type="molecule type" value="Genomic_DNA"/>
</dbReference>
<dbReference type="GO" id="GO:0016757">
    <property type="term" value="F:glycosyltransferase activity"/>
    <property type="evidence" value="ECO:0007669"/>
    <property type="project" value="InterPro"/>
</dbReference>
<comment type="caution">
    <text evidence="3">The sequence shown here is derived from an EMBL/GenBank/DDBJ whole genome shotgun (WGS) entry which is preliminary data.</text>
</comment>
<name>A0A2T9JXB4_9CAUL</name>
<sequence length="404" mass="45439">MPGQFKHLARAMGQDPEHEPVFVTRRADVEIPGVRTIVYEPVREATAQTHFYVRTLENAVLRAQQVTRICQSLRRAGFIPDVAIVHPGWGEGLFLREIFPETAILSYCEYYYRAEGGDIGVVRPADLDDLCRLRTRNAHLLLALEDCDLGWSPTQWQKSRHPAALQDRIRVVPDGVDIAVCRPQSDGAVQLPGGRVIKQGQEVITFAARHLEPYRGFHTFMRALPALLQARPNAQVVIVGAETGGYDTPPANGLTWRETLESEISYDRDRVHFVGWLEYRAYLALLQLSAVHVYLTVPFVLSWSFLEAMACGAVLVASDTPPVREVLTHGRTGFMTKFADPDRVARDVVSALESPRRHEISQAARRLIVERYNLADALSAQFALLEEAIERRRRVREDDLAQAG</sequence>
<keyword evidence="3" id="KW-0808">Transferase</keyword>
<keyword evidence="4" id="KW-1185">Reference proteome</keyword>
<proteinExistence type="predicted"/>
<dbReference type="PANTHER" id="PTHR12526">
    <property type="entry name" value="GLYCOSYLTRANSFERASE"/>
    <property type="match status" value="1"/>
</dbReference>